<gene>
    <name evidence="4" type="ORF">KK1_023720</name>
</gene>
<evidence type="ECO:0000313" key="4">
    <source>
        <dbReference type="EMBL" id="KYP61289.1"/>
    </source>
</evidence>
<reference evidence="4 5" key="1">
    <citation type="journal article" date="2012" name="Nat. Biotechnol.">
        <title>Draft genome sequence of pigeonpea (Cajanus cajan), an orphan legume crop of resource-poor farmers.</title>
        <authorList>
            <person name="Varshney R.K."/>
            <person name="Chen W."/>
            <person name="Li Y."/>
            <person name="Bharti A.K."/>
            <person name="Saxena R.K."/>
            <person name="Schlueter J.A."/>
            <person name="Donoghue M.T."/>
            <person name="Azam S."/>
            <person name="Fan G."/>
            <person name="Whaley A.M."/>
            <person name="Farmer A.D."/>
            <person name="Sheridan J."/>
            <person name="Iwata A."/>
            <person name="Tuteja R."/>
            <person name="Penmetsa R.V."/>
            <person name="Wu W."/>
            <person name="Upadhyaya H.D."/>
            <person name="Yang S.P."/>
            <person name="Shah T."/>
            <person name="Saxena K.B."/>
            <person name="Michael T."/>
            <person name="McCombie W.R."/>
            <person name="Yang B."/>
            <person name="Zhang G."/>
            <person name="Yang H."/>
            <person name="Wang J."/>
            <person name="Spillane C."/>
            <person name="Cook D.R."/>
            <person name="May G.D."/>
            <person name="Xu X."/>
            <person name="Jackson S.A."/>
        </authorList>
    </citation>
    <scope>NUCLEOTIDE SEQUENCE [LARGE SCALE GENOMIC DNA]</scope>
    <source>
        <strain evidence="5">cv. Asha</strain>
    </source>
</reference>
<dbReference type="EMBL" id="CM003611">
    <property type="protein sequence ID" value="KYP61289.1"/>
    <property type="molecule type" value="Genomic_DNA"/>
</dbReference>
<proteinExistence type="inferred from homology"/>
<feature type="compositionally biased region" description="Polar residues" evidence="2">
    <location>
        <begin position="308"/>
        <end position="317"/>
    </location>
</feature>
<protein>
    <submittedName>
        <fullName evidence="4">Uncharacterized protein At3g61260 family</fullName>
    </submittedName>
</protein>
<evidence type="ECO:0000256" key="2">
    <source>
        <dbReference type="SAM" id="MobiDB-lite"/>
    </source>
</evidence>
<dbReference type="Gramene" id="C.cajan_23042.t">
    <property type="protein sequence ID" value="C.cajan_23042.t"/>
    <property type="gene ID" value="C.cajan_23042"/>
</dbReference>
<dbReference type="STRING" id="3821.A0A151T2P6"/>
<dbReference type="Proteomes" id="UP000075243">
    <property type="component" value="Chromosome 9"/>
</dbReference>
<feature type="region of interest" description="Disordered" evidence="2">
    <location>
        <begin position="1"/>
        <end position="41"/>
    </location>
</feature>
<dbReference type="Pfam" id="PF03763">
    <property type="entry name" value="Remorin_C"/>
    <property type="match status" value="1"/>
</dbReference>
<sequence length="539" mass="60147">MLLGVEKKRKEEEELDSTFTTRSQNSDMDESGGSSSDHCKDVDVVSVLPEYSTSAIVRTSSIEAVAGDRVVKANAAVSSRTRILEDPSSDYDSGHDTTSMSSSVFEFQKAERAPQRVPVGPFSKPAPSKWDDAQKWIASPTSNRPKTAQTQGQGGHVGPRKVGSLGYGSRQPSMKVVVEVPDQREIALDEPDTKQIDTNQTKMESGGQKFVSWEADPYAIESSCENNHLPSKWIYRNNRIDLYSMVLLQDFPIRDSDKLWRWITFSCLVSLSQHNSSLAIQNATTFVPPPSTARSVSMRDMGTEMTPIASQEPSRTGTPVRATTPMRSPNSSRPSTPPRASPASTLTDSLSDNLNLTKNELSEKELQMKTRREIMVLGTQLGKMNIAAWASKEEEDKDASTSLKTKAEPPKSVIEARAVAWEEAEKAKYMARFRREEMKIQAWENHQKAKTEAKMRKIEVEVERIRSKAHDKLMNKLAAARHKAEEKRAAAEANRNHQAAKTEEQAEYIRRTGHVPSSYLSFSCCNWYAMPFAAYTQAC</sequence>
<feature type="region of interest" description="Disordered" evidence="2">
    <location>
        <begin position="111"/>
        <end position="130"/>
    </location>
</feature>
<evidence type="ECO:0000256" key="1">
    <source>
        <dbReference type="ARBA" id="ARBA00005711"/>
    </source>
</evidence>
<dbReference type="InterPro" id="IPR005516">
    <property type="entry name" value="Remorin_C"/>
</dbReference>
<feature type="compositionally biased region" description="Low complexity" evidence="2">
    <location>
        <begin position="323"/>
        <end position="334"/>
    </location>
</feature>
<name>A0A151T2P6_CAJCA</name>
<evidence type="ECO:0000313" key="5">
    <source>
        <dbReference type="Proteomes" id="UP000075243"/>
    </source>
</evidence>
<evidence type="ECO:0000259" key="3">
    <source>
        <dbReference type="Pfam" id="PF03763"/>
    </source>
</evidence>
<feature type="domain" description="Remorin C-terminal" evidence="3">
    <location>
        <begin position="414"/>
        <end position="517"/>
    </location>
</feature>
<keyword evidence="5" id="KW-1185">Reference proteome</keyword>
<organism evidence="4 5">
    <name type="scientific">Cajanus cajan</name>
    <name type="common">Pigeon pea</name>
    <name type="synonym">Cajanus indicus</name>
    <dbReference type="NCBI Taxonomy" id="3821"/>
    <lineage>
        <taxon>Eukaryota</taxon>
        <taxon>Viridiplantae</taxon>
        <taxon>Streptophyta</taxon>
        <taxon>Embryophyta</taxon>
        <taxon>Tracheophyta</taxon>
        <taxon>Spermatophyta</taxon>
        <taxon>Magnoliopsida</taxon>
        <taxon>eudicotyledons</taxon>
        <taxon>Gunneridae</taxon>
        <taxon>Pentapetalae</taxon>
        <taxon>rosids</taxon>
        <taxon>fabids</taxon>
        <taxon>Fabales</taxon>
        <taxon>Fabaceae</taxon>
        <taxon>Papilionoideae</taxon>
        <taxon>50 kb inversion clade</taxon>
        <taxon>NPAAA clade</taxon>
        <taxon>indigoferoid/millettioid clade</taxon>
        <taxon>Phaseoleae</taxon>
        <taxon>Cajanus</taxon>
    </lineage>
</organism>
<feature type="region of interest" description="Disordered" evidence="2">
    <location>
        <begin position="486"/>
        <end position="505"/>
    </location>
</feature>
<dbReference type="PANTHER" id="PTHR31471">
    <property type="entry name" value="OS02G0116800 PROTEIN"/>
    <property type="match status" value="1"/>
</dbReference>
<feature type="compositionally biased region" description="Polar residues" evidence="2">
    <location>
        <begin position="139"/>
        <end position="151"/>
    </location>
</feature>
<feature type="region of interest" description="Disordered" evidence="2">
    <location>
        <begin position="304"/>
        <end position="352"/>
    </location>
</feature>
<feature type="compositionally biased region" description="Basic and acidic residues" evidence="2">
    <location>
        <begin position="1"/>
        <end position="12"/>
    </location>
</feature>
<dbReference type="OMA" id="ANWATPD"/>
<accession>A0A151T2P6</accession>
<dbReference type="PANTHER" id="PTHR31471:SF1">
    <property type="entry name" value="OS12G0613600 PROTEIN"/>
    <property type="match status" value="1"/>
</dbReference>
<feature type="region of interest" description="Disordered" evidence="2">
    <location>
        <begin position="139"/>
        <end position="170"/>
    </location>
</feature>
<comment type="similarity">
    <text evidence="1">Belongs to the remorin family.</text>
</comment>
<dbReference type="AlphaFoldDB" id="A0A151T2P6"/>